<name>A0AAD9V6P0_ACRCE</name>
<protein>
    <submittedName>
        <fullName evidence="1">Uncharacterized protein</fullName>
    </submittedName>
</protein>
<accession>A0AAD9V6P0</accession>
<evidence type="ECO:0000313" key="1">
    <source>
        <dbReference type="EMBL" id="KAK2562730.1"/>
    </source>
</evidence>
<sequence>MFHHMSHSTSVVWSFGQFTRTLFVFRHRLRHQICKDAPASSPQTPFGSFWATLSM</sequence>
<feature type="non-terminal residue" evidence="1">
    <location>
        <position position="55"/>
    </location>
</feature>
<reference evidence="1" key="1">
    <citation type="journal article" date="2023" name="G3 (Bethesda)">
        <title>Whole genome assembly and annotation of the endangered Caribbean coral Acropora cervicornis.</title>
        <authorList>
            <person name="Selwyn J.D."/>
            <person name="Vollmer S.V."/>
        </authorList>
    </citation>
    <scope>NUCLEOTIDE SEQUENCE</scope>
    <source>
        <strain evidence="1">K2</strain>
    </source>
</reference>
<organism evidence="1 2">
    <name type="scientific">Acropora cervicornis</name>
    <name type="common">Staghorn coral</name>
    <dbReference type="NCBI Taxonomy" id="6130"/>
    <lineage>
        <taxon>Eukaryota</taxon>
        <taxon>Metazoa</taxon>
        <taxon>Cnidaria</taxon>
        <taxon>Anthozoa</taxon>
        <taxon>Hexacorallia</taxon>
        <taxon>Scleractinia</taxon>
        <taxon>Astrocoeniina</taxon>
        <taxon>Acroporidae</taxon>
        <taxon>Acropora</taxon>
    </lineage>
</organism>
<dbReference type="AlphaFoldDB" id="A0AAD9V6P0"/>
<evidence type="ECO:0000313" key="2">
    <source>
        <dbReference type="Proteomes" id="UP001249851"/>
    </source>
</evidence>
<dbReference type="Proteomes" id="UP001249851">
    <property type="component" value="Unassembled WGS sequence"/>
</dbReference>
<dbReference type="EMBL" id="JARQWQ010000028">
    <property type="protein sequence ID" value="KAK2562730.1"/>
    <property type="molecule type" value="Genomic_DNA"/>
</dbReference>
<keyword evidence="2" id="KW-1185">Reference proteome</keyword>
<proteinExistence type="predicted"/>
<reference evidence="1" key="2">
    <citation type="journal article" date="2023" name="Science">
        <title>Genomic signatures of disease resistance in endangered staghorn corals.</title>
        <authorList>
            <person name="Vollmer S.V."/>
            <person name="Selwyn J.D."/>
            <person name="Despard B.A."/>
            <person name="Roesel C.L."/>
        </authorList>
    </citation>
    <scope>NUCLEOTIDE SEQUENCE</scope>
    <source>
        <strain evidence="1">K2</strain>
    </source>
</reference>
<gene>
    <name evidence="1" type="ORF">P5673_014447</name>
</gene>
<comment type="caution">
    <text evidence="1">The sequence shown here is derived from an EMBL/GenBank/DDBJ whole genome shotgun (WGS) entry which is preliminary data.</text>
</comment>